<dbReference type="SMART" id="SM00320">
    <property type="entry name" value="WD40"/>
    <property type="match status" value="8"/>
</dbReference>
<dbReference type="AlphaFoldDB" id="A0A835CRL9"/>
<dbReference type="SUPFAM" id="SSF50978">
    <property type="entry name" value="WD40 repeat-like"/>
    <property type="match status" value="2"/>
</dbReference>
<dbReference type="InterPro" id="IPR015943">
    <property type="entry name" value="WD40/YVTN_repeat-like_dom_sf"/>
</dbReference>
<dbReference type="EMBL" id="JACMRX010000003">
    <property type="protein sequence ID" value="KAF7992974.1"/>
    <property type="molecule type" value="Genomic_DNA"/>
</dbReference>
<sequence length="686" mass="77604">MTSCKVHNVRFYNLAPRAITNLCYEKNSKKLALSRDDCSIEIWNVTNVPFLESTIPGNDDDESIESLVWIDSKRLLSCGTDGMIIEYDLKKLKLKYKVAVTGGQAWCMDINPDKTRIAVGTEGGYINTFTVNDDSLIYEKIFDKQKGRILCLKWDKTGEMIFTGSTDTVRVWNAISGHAIHKMLTSREQTKKETIVWCLGVTADNHIASGDSRGVLSLWNPITGFLIESHESHIADILALAVSDDSNVIYSAGVDPVVRSFSRVVLKSSDRPQWVKGIERRLHVHDVRALLEYDGKLYSAGVDGYLAQSSYPPKMLIKYPPLLSTPCVTVCRKSRCVMLRYIDSLELWRLGSPNTSISLKPGSLYQLDEEPMKLLKIETKRGESILSYAITKDSKIIVYSTDTHVRVFNFDVIDGVGSLSKNDNDITLDRIQNMIFSPNNKLFIAINNNGNDNEINIFKVEKKIFKAEGKFITSEHKIDNIALMCFSPDNKYFICADRIGNIVVYIINDNFINGKPEFWQLPKYSCSPTAIAVQNLTLNMVVVYSDHKVIEYNLLKRQYTDFSNQLQHRIPTQWLSRPFPITNVTFDPNNDNIIIVHDDTTVYVINKNNDFSERLTKISKFGAADDDSNSASSFNGQHNFQIVKKYKHLVHLESLNSGEMVAVEVNPITLTEKLPPSLKYKSFGTS</sequence>
<dbReference type="OrthoDB" id="8883818at2759"/>
<proteinExistence type="predicted"/>
<name>A0A835CRL9_APHGI</name>
<dbReference type="Proteomes" id="UP000639338">
    <property type="component" value="Unassembled WGS sequence"/>
</dbReference>
<protein>
    <recommendedName>
        <fullName evidence="3">WD repeat-containing protein 55 homolog</fullName>
    </recommendedName>
</protein>
<evidence type="ECO:0000313" key="2">
    <source>
        <dbReference type="Proteomes" id="UP000639338"/>
    </source>
</evidence>
<organism evidence="1 2">
    <name type="scientific">Aphidius gifuensis</name>
    <name type="common">Parasitoid wasp</name>
    <dbReference type="NCBI Taxonomy" id="684658"/>
    <lineage>
        <taxon>Eukaryota</taxon>
        <taxon>Metazoa</taxon>
        <taxon>Ecdysozoa</taxon>
        <taxon>Arthropoda</taxon>
        <taxon>Hexapoda</taxon>
        <taxon>Insecta</taxon>
        <taxon>Pterygota</taxon>
        <taxon>Neoptera</taxon>
        <taxon>Endopterygota</taxon>
        <taxon>Hymenoptera</taxon>
        <taxon>Apocrita</taxon>
        <taxon>Ichneumonoidea</taxon>
        <taxon>Braconidae</taxon>
        <taxon>Aphidiinae</taxon>
        <taxon>Aphidius</taxon>
    </lineage>
</organism>
<dbReference type="GO" id="GO:0032040">
    <property type="term" value="C:small-subunit processome"/>
    <property type="evidence" value="ECO:0007669"/>
    <property type="project" value="TreeGrafter"/>
</dbReference>
<dbReference type="PANTHER" id="PTHR44163">
    <property type="entry name" value="U3 SMALL NUCLEOLAR RNA-ASSOCIATED PROTEIN 4 HOMOLOG"/>
    <property type="match status" value="1"/>
</dbReference>
<dbReference type="PANTHER" id="PTHR44163:SF1">
    <property type="entry name" value="U3 SMALL NUCLEOLAR RNA-ASSOCIATED PROTEIN 4 HOMOLOG"/>
    <property type="match status" value="1"/>
</dbReference>
<evidence type="ECO:0000313" key="1">
    <source>
        <dbReference type="EMBL" id="KAF7992974.1"/>
    </source>
</evidence>
<dbReference type="GO" id="GO:0030686">
    <property type="term" value="C:90S preribosome"/>
    <property type="evidence" value="ECO:0007669"/>
    <property type="project" value="InterPro"/>
</dbReference>
<dbReference type="Pfam" id="PF00400">
    <property type="entry name" value="WD40"/>
    <property type="match status" value="1"/>
</dbReference>
<evidence type="ECO:0008006" key="3">
    <source>
        <dbReference type="Google" id="ProtNLM"/>
    </source>
</evidence>
<dbReference type="InterPro" id="IPR036322">
    <property type="entry name" value="WD40_repeat_dom_sf"/>
</dbReference>
<accession>A0A835CRL9</accession>
<comment type="caution">
    <text evidence="1">The sequence shown here is derived from an EMBL/GenBank/DDBJ whole genome shotgun (WGS) entry which is preliminary data.</text>
</comment>
<dbReference type="InterPro" id="IPR046351">
    <property type="entry name" value="UTP4"/>
</dbReference>
<dbReference type="GO" id="GO:0000462">
    <property type="term" value="P:maturation of SSU-rRNA from tricistronic rRNA transcript (SSU-rRNA, 5.8S rRNA, LSU-rRNA)"/>
    <property type="evidence" value="ECO:0007669"/>
    <property type="project" value="InterPro"/>
</dbReference>
<dbReference type="GO" id="GO:0003723">
    <property type="term" value="F:RNA binding"/>
    <property type="evidence" value="ECO:0007669"/>
    <property type="project" value="TreeGrafter"/>
</dbReference>
<dbReference type="Gene3D" id="2.130.10.10">
    <property type="entry name" value="YVTN repeat-like/Quinoprotein amine dehydrogenase"/>
    <property type="match status" value="3"/>
</dbReference>
<reference evidence="1 2" key="1">
    <citation type="submission" date="2020-08" db="EMBL/GenBank/DDBJ databases">
        <title>Aphidius gifuensis genome sequencing and assembly.</title>
        <authorList>
            <person name="Du Z."/>
        </authorList>
    </citation>
    <scope>NUCLEOTIDE SEQUENCE [LARGE SCALE GENOMIC DNA]</scope>
    <source>
        <strain evidence="1">YNYX2018</strain>
        <tissue evidence="1">Adults</tissue>
    </source>
</reference>
<dbReference type="GO" id="GO:0034455">
    <property type="term" value="C:t-UTP complex"/>
    <property type="evidence" value="ECO:0007669"/>
    <property type="project" value="TreeGrafter"/>
</dbReference>
<dbReference type="InterPro" id="IPR001680">
    <property type="entry name" value="WD40_rpt"/>
</dbReference>
<gene>
    <name evidence="1" type="ORF">HCN44_005755</name>
</gene>
<keyword evidence="2" id="KW-1185">Reference proteome</keyword>